<dbReference type="AlphaFoldDB" id="A0A1Z1MJW7"/>
<protein>
    <submittedName>
        <fullName evidence="2">Uncharacterized protein</fullName>
    </submittedName>
</protein>
<organism evidence="2">
    <name type="scientific">Thuretia quercifolia</name>
    <dbReference type="NCBI Taxonomy" id="189650"/>
    <lineage>
        <taxon>Eukaryota</taxon>
        <taxon>Rhodophyta</taxon>
        <taxon>Florideophyceae</taxon>
        <taxon>Rhodymeniophycidae</taxon>
        <taxon>Ceramiales</taxon>
        <taxon>Dasyaceae</taxon>
        <taxon>Thuretia</taxon>
    </lineage>
</organism>
<evidence type="ECO:0000256" key="1">
    <source>
        <dbReference type="SAM" id="Phobius"/>
    </source>
</evidence>
<name>A0A1Z1MJW7_9FLOR</name>
<keyword evidence="1" id="KW-0472">Membrane</keyword>
<evidence type="ECO:0000313" key="2">
    <source>
        <dbReference type="EMBL" id="ARW66380.1"/>
    </source>
</evidence>
<feature type="transmembrane region" description="Helical" evidence="1">
    <location>
        <begin position="6"/>
        <end position="26"/>
    </location>
</feature>
<keyword evidence="2" id="KW-0150">Chloroplast</keyword>
<dbReference type="EMBL" id="MF101442">
    <property type="protein sequence ID" value="ARW66380.1"/>
    <property type="molecule type" value="Genomic_DNA"/>
</dbReference>
<proteinExistence type="predicted"/>
<accession>A0A1Z1MJW7</accession>
<reference evidence="2" key="1">
    <citation type="journal article" date="2017" name="J. Phycol.">
        <title>Analysis of chloroplast genomes and a supermatrix inform reclassification of the Rhodomelaceae (Rhodophyta).</title>
        <authorList>
            <person name="Diaz-Tapia P."/>
            <person name="Maggs C.A."/>
            <person name="West J.A."/>
            <person name="Verbruggen H."/>
        </authorList>
    </citation>
    <scope>NUCLEOTIDE SEQUENCE</scope>
    <source>
        <strain evidence="2">PD1024</strain>
    </source>
</reference>
<dbReference type="GeneID" id="33359514"/>
<geneLocation type="chloroplast" evidence="2"/>
<keyword evidence="1" id="KW-0812">Transmembrane</keyword>
<gene>
    <name evidence="2" type="primary">orf35</name>
</gene>
<dbReference type="RefSeq" id="YP_009397194.1">
    <property type="nucleotide sequence ID" value="NC_035286.1"/>
</dbReference>
<keyword evidence="1" id="KW-1133">Transmembrane helix</keyword>
<keyword evidence="2" id="KW-0934">Plastid</keyword>
<sequence>MVFYYIMIIIKIFYTIYNIQYIKLLFYKLRINIRY</sequence>